<dbReference type="InterPro" id="IPR003796">
    <property type="entry name" value="RNR_NrdR-like"/>
</dbReference>
<dbReference type="OrthoDB" id="9807461at2"/>
<dbReference type="RefSeq" id="WP_146962850.1">
    <property type="nucleotide sequence ID" value="NZ_CP042467.1"/>
</dbReference>
<evidence type="ECO:0000313" key="10">
    <source>
        <dbReference type="Proteomes" id="UP000321595"/>
    </source>
</evidence>
<keyword evidence="7" id="KW-0862">Zinc</keyword>
<evidence type="ECO:0000256" key="5">
    <source>
        <dbReference type="ARBA" id="ARBA00023125"/>
    </source>
</evidence>
<dbReference type="Proteomes" id="UP000321595">
    <property type="component" value="Chromosome"/>
</dbReference>
<dbReference type="Pfam" id="PF03477">
    <property type="entry name" value="ATP-cone"/>
    <property type="match status" value="1"/>
</dbReference>
<accession>A0A5B8XWT4</accession>
<keyword evidence="7" id="KW-0863">Zinc-finger</keyword>
<comment type="function">
    <text evidence="7">Negatively regulates transcription of bacterial ribonucleotide reductase nrd genes and operons by binding to NrdR-boxes.</text>
</comment>
<keyword evidence="2 7" id="KW-0547">Nucleotide-binding</keyword>
<organism evidence="9 10">
    <name type="scientific">Microvenator marinus</name>
    <dbReference type="NCBI Taxonomy" id="2600177"/>
    <lineage>
        <taxon>Bacteria</taxon>
        <taxon>Deltaproteobacteria</taxon>
        <taxon>Bradymonadales</taxon>
        <taxon>Microvenatoraceae</taxon>
        <taxon>Microvenator</taxon>
    </lineage>
</organism>
<dbReference type="GO" id="GO:0045892">
    <property type="term" value="P:negative regulation of DNA-templated transcription"/>
    <property type="evidence" value="ECO:0007669"/>
    <property type="project" value="UniProtKB-UniRule"/>
</dbReference>
<gene>
    <name evidence="7 9" type="primary">nrdR</name>
    <name evidence="9" type="ORF">FRD01_20735</name>
</gene>
<keyword evidence="1 7" id="KW-0678">Repressor</keyword>
<evidence type="ECO:0000259" key="8">
    <source>
        <dbReference type="PROSITE" id="PS51161"/>
    </source>
</evidence>
<protein>
    <recommendedName>
        <fullName evidence="7">Transcriptional repressor NrdR</fullName>
    </recommendedName>
</protein>
<evidence type="ECO:0000256" key="1">
    <source>
        <dbReference type="ARBA" id="ARBA00022491"/>
    </source>
</evidence>
<dbReference type="AlphaFoldDB" id="A0A5B8XWT4"/>
<sequence length="180" mass="20836">MRCPFCGHMEDKVVDSRPSKDGAAIRRRRECLECQRRFTSYEHIEEVFPQIIKRDGTLEDYDRGKVLQGVKIACKKLPISRVQIEALIEAVEERLLHQNQREVSSEWLGSEVSAQLRLLDPVAYIRFASVYRAFGDIQQFLKELRELEPEARPRPVNLVALSFEESENESDDSDGVINEQ</sequence>
<dbReference type="GO" id="GO:0005524">
    <property type="term" value="F:ATP binding"/>
    <property type="evidence" value="ECO:0007669"/>
    <property type="project" value="UniProtKB-UniRule"/>
</dbReference>
<keyword evidence="7" id="KW-0479">Metal-binding</keyword>
<dbReference type="PANTHER" id="PTHR30455:SF2">
    <property type="entry name" value="TRANSCRIPTIONAL REPRESSOR NRDR"/>
    <property type="match status" value="1"/>
</dbReference>
<dbReference type="KEGG" id="bbae:FRD01_20735"/>
<feature type="domain" description="ATP-cone" evidence="8">
    <location>
        <begin position="49"/>
        <end position="139"/>
    </location>
</feature>
<name>A0A5B8XWT4_9DELT</name>
<feature type="zinc finger region" evidence="7">
    <location>
        <begin position="3"/>
        <end position="34"/>
    </location>
</feature>
<dbReference type="HAMAP" id="MF_00440">
    <property type="entry name" value="NrdR"/>
    <property type="match status" value="1"/>
</dbReference>
<dbReference type="InterPro" id="IPR005144">
    <property type="entry name" value="ATP-cone_dom"/>
</dbReference>
<keyword evidence="4 7" id="KW-0805">Transcription regulation</keyword>
<comment type="cofactor">
    <cofactor evidence="7">
        <name>Zn(2+)</name>
        <dbReference type="ChEBI" id="CHEBI:29105"/>
    </cofactor>
    <text evidence="7">Binds 1 zinc ion.</text>
</comment>
<dbReference type="InterPro" id="IPR055173">
    <property type="entry name" value="NrdR-like_N"/>
</dbReference>
<proteinExistence type="inferred from homology"/>
<evidence type="ECO:0000256" key="3">
    <source>
        <dbReference type="ARBA" id="ARBA00022840"/>
    </source>
</evidence>
<keyword evidence="6 7" id="KW-0804">Transcription</keyword>
<evidence type="ECO:0000256" key="6">
    <source>
        <dbReference type="ARBA" id="ARBA00023163"/>
    </source>
</evidence>
<dbReference type="NCBIfam" id="TIGR00244">
    <property type="entry name" value="transcriptional regulator NrdR"/>
    <property type="match status" value="1"/>
</dbReference>
<dbReference type="GO" id="GO:0008270">
    <property type="term" value="F:zinc ion binding"/>
    <property type="evidence" value="ECO:0007669"/>
    <property type="project" value="UniProtKB-UniRule"/>
</dbReference>
<comment type="similarity">
    <text evidence="7">Belongs to the NrdR family.</text>
</comment>
<dbReference type="EMBL" id="CP042467">
    <property type="protein sequence ID" value="QED29617.1"/>
    <property type="molecule type" value="Genomic_DNA"/>
</dbReference>
<dbReference type="PANTHER" id="PTHR30455">
    <property type="entry name" value="TRANSCRIPTIONAL REPRESSOR NRDR"/>
    <property type="match status" value="1"/>
</dbReference>
<dbReference type="Pfam" id="PF22811">
    <property type="entry name" value="Zn_ribbon_NrdR"/>
    <property type="match status" value="1"/>
</dbReference>
<keyword evidence="3 7" id="KW-0067">ATP-binding</keyword>
<dbReference type="GO" id="GO:0003677">
    <property type="term" value="F:DNA binding"/>
    <property type="evidence" value="ECO:0007669"/>
    <property type="project" value="UniProtKB-KW"/>
</dbReference>
<evidence type="ECO:0000256" key="7">
    <source>
        <dbReference type="HAMAP-Rule" id="MF_00440"/>
    </source>
</evidence>
<reference evidence="9 10" key="1">
    <citation type="submission" date="2019-08" db="EMBL/GenBank/DDBJ databases">
        <authorList>
            <person name="Liang Q."/>
        </authorList>
    </citation>
    <scope>NUCLEOTIDE SEQUENCE [LARGE SCALE GENOMIC DNA]</scope>
    <source>
        <strain evidence="9 10">V1718</strain>
    </source>
</reference>
<evidence type="ECO:0000256" key="4">
    <source>
        <dbReference type="ARBA" id="ARBA00023015"/>
    </source>
</evidence>
<dbReference type="PROSITE" id="PS51161">
    <property type="entry name" value="ATP_CONE"/>
    <property type="match status" value="1"/>
</dbReference>
<evidence type="ECO:0000313" key="9">
    <source>
        <dbReference type="EMBL" id="QED29617.1"/>
    </source>
</evidence>
<keyword evidence="10" id="KW-1185">Reference proteome</keyword>
<keyword evidence="5 7" id="KW-0238">DNA-binding</keyword>
<evidence type="ECO:0000256" key="2">
    <source>
        <dbReference type="ARBA" id="ARBA00022741"/>
    </source>
</evidence>